<dbReference type="Pfam" id="PF01812">
    <property type="entry name" value="5-FTHF_cyc-lig"/>
    <property type="match status" value="1"/>
</dbReference>
<evidence type="ECO:0000256" key="2">
    <source>
        <dbReference type="ARBA" id="ARBA00022741"/>
    </source>
</evidence>
<evidence type="ECO:0000256" key="5">
    <source>
        <dbReference type="ARBA" id="ARBA00038966"/>
    </source>
</evidence>
<evidence type="ECO:0000313" key="6">
    <source>
        <dbReference type="EMBL" id="AYU79009.1"/>
    </source>
</evidence>
<evidence type="ECO:0000256" key="1">
    <source>
        <dbReference type="ARBA" id="ARBA00010638"/>
    </source>
</evidence>
<evidence type="ECO:0000313" key="9">
    <source>
        <dbReference type="Proteomes" id="UP000008980"/>
    </source>
</evidence>
<dbReference type="SUPFAM" id="SSF100950">
    <property type="entry name" value="NagB/RpiA/CoA transferase-like"/>
    <property type="match status" value="1"/>
</dbReference>
<comment type="catalytic activity">
    <reaction evidence="4">
        <text>(6S)-5-formyl-5,6,7,8-tetrahydrofolate + ATP = (6R)-5,10-methenyltetrahydrofolate + ADP + phosphate</text>
        <dbReference type="Rhea" id="RHEA:10488"/>
        <dbReference type="ChEBI" id="CHEBI:30616"/>
        <dbReference type="ChEBI" id="CHEBI:43474"/>
        <dbReference type="ChEBI" id="CHEBI:57455"/>
        <dbReference type="ChEBI" id="CHEBI:57457"/>
        <dbReference type="ChEBI" id="CHEBI:456216"/>
        <dbReference type="EC" id="6.3.3.2"/>
    </reaction>
</comment>
<dbReference type="EC" id="6.3.3.2" evidence="5"/>
<dbReference type="Proteomes" id="UP000008980">
    <property type="component" value="Chromosome 23"/>
</dbReference>
<dbReference type="VEuPathDB" id="TriTrypDB:LdBPK_231270.1"/>
<dbReference type="InterPro" id="IPR037171">
    <property type="entry name" value="NagB/RpiA_transferase-like"/>
</dbReference>
<reference evidence="6 10" key="4">
    <citation type="journal article" date="2018" name="Sci. Rep.">
        <title>A complete Leishmania donovani reference genome identifies novel genetic variations associated with virulence.</title>
        <authorList>
            <person name="Lypaczewski P."/>
            <person name="Hoshizaki J."/>
            <person name="Zhang W.-W."/>
            <person name="McCall L.-I."/>
            <person name="Torcivia-Rodriguez J."/>
            <person name="Simonyan V."/>
            <person name="Kaur A."/>
            <person name="Dewar K."/>
            <person name="Matlashewski G."/>
        </authorList>
    </citation>
    <scope>NUCLEOTIDE SEQUENCE [LARGE SCALE GENOMIC DNA]</scope>
    <source>
        <strain evidence="6 10">LdCL</strain>
    </source>
</reference>
<dbReference type="OMA" id="HEQNIHI"/>
<evidence type="ECO:0000313" key="8">
    <source>
        <dbReference type="EMBL" id="TPP50235.1"/>
    </source>
</evidence>
<dbReference type="InterPro" id="IPR002698">
    <property type="entry name" value="FTHF_cligase"/>
</dbReference>
<reference evidence="7 9" key="1">
    <citation type="journal article" date="2011" name="Genome Res.">
        <title>Whole genome sequencing of multiple Leishmania donovani clinical isolates provides insights into population structure and mechanisms of drug resistance.</title>
        <authorList>
            <person name="Downing T."/>
            <person name="Imamura H."/>
            <person name="Decuypere S."/>
            <person name="Clark T.G."/>
            <person name="Coombs G.H."/>
            <person name="Cotton J.A."/>
            <person name="Hilley J.D."/>
            <person name="de Doncker S."/>
            <person name="Maes I."/>
            <person name="Mottram J.C."/>
            <person name="Quail M.A."/>
            <person name="Rijal S."/>
            <person name="Sanders M."/>
            <person name="Schonian G."/>
            <person name="Stark O."/>
            <person name="Sundar S."/>
            <person name="Vanaerschot M."/>
            <person name="Hertz-Fowler C."/>
            <person name="Dujardin J.C."/>
            <person name="Berriman M."/>
        </authorList>
    </citation>
    <scope>NUCLEOTIDE SEQUENCE [LARGE SCALE GENOMIC DNA]</scope>
    <source>
        <strain evidence="7 9">BPK282A1</strain>
    </source>
</reference>
<dbReference type="KEGG" id="ldo:LDBPK_231270"/>
<keyword evidence="6" id="KW-0436">Ligase</keyword>
<dbReference type="Proteomes" id="UP000274082">
    <property type="component" value="Chromosome 23"/>
</dbReference>
<dbReference type="PANTHER" id="PTHR23407">
    <property type="entry name" value="ATPASE INHIBITOR/5-FORMYLTETRAHYDROFOLATE CYCLO-LIGASE"/>
    <property type="match status" value="1"/>
</dbReference>
<name>A0A3Q8IEK9_LEIDO</name>
<dbReference type="EMBL" id="FR799610">
    <property type="protein sequence ID" value="CBZ34317.1"/>
    <property type="molecule type" value="Genomic_DNA"/>
</dbReference>
<dbReference type="GO" id="GO:0030272">
    <property type="term" value="F:5-formyltetrahydrofolate cyclo-ligase activity"/>
    <property type="evidence" value="ECO:0007669"/>
    <property type="project" value="UniProtKB-EC"/>
</dbReference>
<gene>
    <name evidence="8" type="ORF">CGC21_17090</name>
    <name evidence="7" type="ORF">LDBPK_231270</name>
    <name evidence="6" type="ORF">LdCL_230019800</name>
</gene>
<accession>E9BGE1</accession>
<reference evidence="7" key="2">
    <citation type="submission" date="2011-01" db="EMBL/GenBank/DDBJ databases">
        <authorList>
            <person name="Zhao B.P."/>
            <person name="Ren Z.A."/>
            <person name="Li C.D."/>
        </authorList>
    </citation>
    <scope>NUCLEOTIDE SEQUENCE</scope>
    <source>
        <strain evidence="7">BPK282A1</strain>
    </source>
</reference>
<proteinExistence type="inferred from homology"/>
<keyword evidence="2" id="KW-0547">Nucleotide-binding</keyword>
<dbReference type="PANTHER" id="PTHR23407:SF1">
    <property type="entry name" value="5-FORMYLTETRAHYDROFOLATE CYCLO-LIGASE"/>
    <property type="match status" value="1"/>
</dbReference>
<dbReference type="VEuPathDB" id="TriTrypDB:LdCL_230019800"/>
<evidence type="ECO:0000313" key="7">
    <source>
        <dbReference type="EMBL" id="CBZ34317.1"/>
    </source>
</evidence>
<dbReference type="Proteomes" id="UP000318447">
    <property type="component" value="Unassembled WGS sequence"/>
</dbReference>
<comment type="similarity">
    <text evidence="1">Belongs to the 5-formyltetrahydrofolate cyclo-ligase family.</text>
</comment>
<keyword evidence="10" id="KW-1185">Reference proteome</keyword>
<sequence>MQPIPTAHIKKVLRKEQLLRLRRWAKSEPAQVTAASQQICDHVYEYIIARYRPGATSAARGASSSSLGAAESRGAPLPAPLSPPPLLVLAYLPLYFEVDPVPLMQRLWSIAHEQNIHILTPVVLPETMTALLTARAAAVPAVELTPQPASSTVMSDPLPPQHPAPHTLKSAMVFVEVLNERELNTVFAPQGAYNIREFNASLLEPWLLGPSRTSTIGMPAPLHSPSTLEGVKGDDEDDHAMLASCHGRHRHMVLCDAYARLFPEPHAAGYRPSGLLEYRDASEDPRTRLSPAVHEGATHALGSLDDVSMLVLAPGVLFDVRTGSRLGKGGGFYDRFLDYHGSVHRRRLPADSVPSRVGGQEEGNTAESVEAAVGASTLAASGVPVPQWDVMALAFDDQVLRSSTTGTCAPAIGVSDSSMPSRIPADTHDRPVHSVVSPSGGVEQVCQYQ</sequence>
<dbReference type="InterPro" id="IPR024185">
    <property type="entry name" value="FTHF_cligase-like_sf"/>
</dbReference>
<evidence type="ECO:0000256" key="4">
    <source>
        <dbReference type="ARBA" id="ARBA00036539"/>
    </source>
</evidence>
<dbReference type="Gene3D" id="3.40.50.10420">
    <property type="entry name" value="NagB/RpiA/CoA transferase-like"/>
    <property type="match status" value="2"/>
</dbReference>
<dbReference type="GO" id="GO:0005524">
    <property type="term" value="F:ATP binding"/>
    <property type="evidence" value="ECO:0007669"/>
    <property type="project" value="UniProtKB-KW"/>
</dbReference>
<keyword evidence="3" id="KW-0067">ATP-binding</keyword>
<dbReference type="GeneID" id="13390220"/>
<dbReference type="EMBL" id="CP029522">
    <property type="protein sequence ID" value="AYU79009.1"/>
    <property type="molecule type" value="Genomic_DNA"/>
</dbReference>
<dbReference type="VEuPathDB" id="TriTrypDB:LDHU3_23.1670"/>
<dbReference type="OrthoDB" id="2015992at2759"/>
<dbReference type="GO" id="GO:0009396">
    <property type="term" value="P:folic acid-containing compound biosynthetic process"/>
    <property type="evidence" value="ECO:0007669"/>
    <property type="project" value="TreeGrafter"/>
</dbReference>
<reference evidence="9" key="3">
    <citation type="submission" date="2011-02" db="EMBL/GenBank/DDBJ databases">
        <title>Whole genome sequencing of Leishmania donovani clinical lines reveals dynamic variation related to drug resistance.</title>
        <authorList>
            <person name="Downing T."/>
            <person name="Imamura H."/>
            <person name="Sanders M."/>
            <person name="Decuypere S."/>
            <person name="Hertz-Fowler C."/>
            <person name="Clark T.G."/>
            <person name="Rijal S."/>
            <person name="Sundar S."/>
            <person name="Quail M.A."/>
            <person name="De Doncker S."/>
            <person name="Maes I."/>
            <person name="Vanaerschot M."/>
            <person name="Stark O."/>
            <person name="Schonian G."/>
            <person name="Dujardin J.C."/>
            <person name="Berriman M."/>
        </authorList>
    </citation>
    <scope>NUCLEOTIDE SEQUENCE [LARGE SCALE GENOMIC DNA]</scope>
    <source>
        <strain evidence="9">BPK282A1</strain>
    </source>
</reference>
<dbReference type="GO" id="GO:0035999">
    <property type="term" value="P:tetrahydrofolate interconversion"/>
    <property type="evidence" value="ECO:0007669"/>
    <property type="project" value="TreeGrafter"/>
</dbReference>
<protein>
    <recommendedName>
        <fullName evidence="5">5-formyltetrahydrofolate cyclo-ligase</fullName>
        <ecNumber evidence="5">6.3.3.2</ecNumber>
    </recommendedName>
</protein>
<organism evidence="6 10">
    <name type="scientific">Leishmania donovani</name>
    <dbReference type="NCBI Taxonomy" id="5661"/>
    <lineage>
        <taxon>Eukaryota</taxon>
        <taxon>Discoba</taxon>
        <taxon>Euglenozoa</taxon>
        <taxon>Kinetoplastea</taxon>
        <taxon>Metakinetoplastina</taxon>
        <taxon>Trypanosomatida</taxon>
        <taxon>Trypanosomatidae</taxon>
        <taxon>Leishmaniinae</taxon>
        <taxon>Leishmania</taxon>
    </lineage>
</organism>
<dbReference type="AlphaFoldDB" id="A0A3Q8IEK9"/>
<evidence type="ECO:0000313" key="10">
    <source>
        <dbReference type="Proteomes" id="UP000274082"/>
    </source>
</evidence>
<dbReference type="GO" id="GO:0005739">
    <property type="term" value="C:mitochondrion"/>
    <property type="evidence" value="ECO:0007669"/>
    <property type="project" value="TreeGrafter"/>
</dbReference>
<dbReference type="RefSeq" id="XP_003861020.1">
    <property type="nucleotide sequence ID" value="XM_003860972.1"/>
</dbReference>
<reference evidence="8" key="5">
    <citation type="submission" date="2019-02" db="EMBL/GenBank/DDBJ databases">
        <title>FDA dAtabase for Regulatory Grade micrObial Sequences (FDA-ARGOS): Supporting development and validation of Infectious Disease Dx tests.</title>
        <authorList>
            <person name="Duncan R."/>
            <person name="Fisher C."/>
            <person name="Tallon L.J."/>
            <person name="Sadzewicz L."/>
            <person name="Sengamalay N."/>
            <person name="Ott S."/>
            <person name="Godinez A."/>
            <person name="Nagaraj S."/>
            <person name="Nadendla S."/>
            <person name="Sichtig H."/>
        </authorList>
    </citation>
    <scope>NUCLEOTIDE SEQUENCE</scope>
    <source>
        <strain evidence="8">FDAARGOS_361</strain>
    </source>
</reference>
<evidence type="ECO:0000313" key="11">
    <source>
        <dbReference type="Proteomes" id="UP000318447"/>
    </source>
</evidence>
<reference evidence="11" key="6">
    <citation type="submission" date="2019-02" db="EMBL/GenBank/DDBJ databases">
        <title>FDA dAtabase for Regulatory Grade micrObial Sequences (FDA-ARGOS): Supporting development and validation of Infectious Disease Dx tests.</title>
        <authorList>
            <person name="Duncan R."/>
            <person name="Fisher C."/>
            <person name="Tallon L."/>
            <person name="Sadzewicz L."/>
            <person name="Sengamalay N."/>
            <person name="Ott S."/>
            <person name="Godinez A."/>
            <person name="Nagaraj S."/>
            <person name="Vavikolanu K."/>
            <person name="Nadendla S."/>
            <person name="Aluvathingal J."/>
            <person name="Sichtig H."/>
        </authorList>
    </citation>
    <scope>NUCLEOTIDE SEQUENCE [LARGE SCALE GENOMIC DNA]</scope>
    <source>
        <strain evidence="11">FDAARGOS_361</strain>
    </source>
</reference>
<accession>A0A3Q8IEK9</accession>
<dbReference type="EMBL" id="RHLC01000022">
    <property type="protein sequence ID" value="TPP50235.1"/>
    <property type="molecule type" value="Genomic_DNA"/>
</dbReference>
<evidence type="ECO:0000256" key="3">
    <source>
        <dbReference type="ARBA" id="ARBA00022840"/>
    </source>
</evidence>